<keyword evidence="2" id="KW-1185">Reference proteome</keyword>
<proteinExistence type="predicted"/>
<name>A0A6B2H6Y5_9BACT</name>
<sequence>MKTITLNNYNTMLLLHGNEATRSLFLKTIVVTKWPASGTLTLTVTDEKDVPIYSKHLTLPGTEGETIVDLNEKFVFYDHIAVHLVTEPANSPYEAEIAFE</sequence>
<gene>
    <name evidence="1" type="ORF">GWO68_07020</name>
</gene>
<dbReference type="RefSeq" id="WP_162345722.1">
    <property type="nucleotide sequence ID" value="NZ_JAAEAA010000007.1"/>
</dbReference>
<dbReference type="Proteomes" id="UP000478546">
    <property type="component" value="Unassembled WGS sequence"/>
</dbReference>
<protein>
    <submittedName>
        <fullName evidence="1">Uncharacterized protein</fullName>
    </submittedName>
</protein>
<organism evidence="1 2">
    <name type="scientific">Pontibacter fetidus</name>
    <dbReference type="NCBI Taxonomy" id="2700082"/>
    <lineage>
        <taxon>Bacteria</taxon>
        <taxon>Pseudomonadati</taxon>
        <taxon>Bacteroidota</taxon>
        <taxon>Cytophagia</taxon>
        <taxon>Cytophagales</taxon>
        <taxon>Hymenobacteraceae</taxon>
        <taxon>Pontibacter</taxon>
    </lineage>
</organism>
<comment type="caution">
    <text evidence="1">The sequence shown here is derived from an EMBL/GenBank/DDBJ whole genome shotgun (WGS) entry which is preliminary data.</text>
</comment>
<dbReference type="EMBL" id="JAAEAA010000007">
    <property type="protein sequence ID" value="NDK55660.1"/>
    <property type="molecule type" value="Genomic_DNA"/>
</dbReference>
<dbReference type="AlphaFoldDB" id="A0A6B2H6Y5"/>
<accession>A0A6B2H6Y5</accession>
<evidence type="ECO:0000313" key="1">
    <source>
        <dbReference type="EMBL" id="NDK55660.1"/>
    </source>
</evidence>
<evidence type="ECO:0000313" key="2">
    <source>
        <dbReference type="Proteomes" id="UP000478546"/>
    </source>
</evidence>
<reference evidence="1 2" key="1">
    <citation type="submission" date="2020-01" db="EMBL/GenBank/DDBJ databases">
        <authorList>
            <person name="Kim M.K."/>
        </authorList>
    </citation>
    <scope>NUCLEOTIDE SEQUENCE [LARGE SCALE GENOMIC DNA]</scope>
    <source>
        <strain evidence="1 2">BT213</strain>
    </source>
</reference>